<evidence type="ECO:0000313" key="2">
    <source>
        <dbReference type="EMBL" id="KAF6149304.1"/>
    </source>
</evidence>
<proteinExistence type="predicted"/>
<sequence>MFLNRISRQNPSLSLISSHLFSSSSTTIPPSSKLNNHYNFISPHTLSPTPQQNPNPNFDEDPNPNPNKKQRKKPLYKPPSSFDNVKKVHSKLLFDFQYSYTETNPKVRPIGLREPKYSPFGPGRVDREWTGVCAPVVDRTVTSVDGNEEEEKLEETRQRVRKAVLGEPLTEEERKFLVDNHQRGKTKRQVNLGKFRH</sequence>
<gene>
    <name evidence="2" type="ORF">GIB67_026160</name>
</gene>
<evidence type="ECO:0000313" key="3">
    <source>
        <dbReference type="Proteomes" id="UP000541444"/>
    </source>
</evidence>
<dbReference type="GO" id="GO:0000373">
    <property type="term" value="P:Group II intron splicing"/>
    <property type="evidence" value="ECO:0007669"/>
    <property type="project" value="InterPro"/>
</dbReference>
<evidence type="ECO:0000256" key="1">
    <source>
        <dbReference type="SAM" id="MobiDB-lite"/>
    </source>
</evidence>
<reference evidence="2 3" key="1">
    <citation type="journal article" date="2020" name="IScience">
        <title>Genome Sequencing of the Endangered Kingdonia uniflora (Circaeasteraceae, Ranunculales) Reveals Potential Mechanisms of Evolutionary Specialization.</title>
        <authorList>
            <person name="Sun Y."/>
            <person name="Deng T."/>
            <person name="Zhang A."/>
            <person name="Moore M.J."/>
            <person name="Landis J.B."/>
            <person name="Lin N."/>
            <person name="Zhang H."/>
            <person name="Zhang X."/>
            <person name="Huang J."/>
            <person name="Zhang X."/>
            <person name="Sun H."/>
            <person name="Wang H."/>
        </authorList>
    </citation>
    <scope>NUCLEOTIDE SEQUENCE [LARGE SCALE GENOMIC DNA]</scope>
    <source>
        <strain evidence="2">TB1705</strain>
        <tissue evidence="2">Leaf</tissue>
    </source>
</reference>
<protein>
    <submittedName>
        <fullName evidence="2">Uncharacterized protein</fullName>
    </submittedName>
</protein>
<feature type="compositionally biased region" description="Polar residues" evidence="1">
    <location>
        <begin position="34"/>
        <end position="49"/>
    </location>
</feature>
<dbReference type="Proteomes" id="UP000541444">
    <property type="component" value="Unassembled WGS sequence"/>
</dbReference>
<feature type="region of interest" description="Disordered" evidence="1">
    <location>
        <begin position="34"/>
        <end position="81"/>
    </location>
</feature>
<keyword evidence="3" id="KW-1185">Reference proteome</keyword>
<name>A0A7J7M3D9_9MAGN</name>
<dbReference type="PANTHER" id="PTHR46247">
    <property type="entry name" value="CRS2-ASSOCIATED FACTOR 1, CHLOROPLASTIC"/>
    <property type="match status" value="1"/>
</dbReference>
<dbReference type="AlphaFoldDB" id="A0A7J7M3D9"/>
<dbReference type="OrthoDB" id="1732964at2759"/>
<dbReference type="EMBL" id="JACGCM010001798">
    <property type="protein sequence ID" value="KAF6149304.1"/>
    <property type="molecule type" value="Genomic_DNA"/>
</dbReference>
<accession>A0A7J7M3D9</accession>
<dbReference type="InterPro" id="IPR044599">
    <property type="entry name" value="CAF1P_plant"/>
</dbReference>
<comment type="caution">
    <text evidence="2">The sequence shown here is derived from an EMBL/GenBank/DDBJ whole genome shotgun (WGS) entry which is preliminary data.</text>
</comment>
<dbReference type="PANTHER" id="PTHR46247:SF2">
    <property type="entry name" value="CRS2-ASSOCIATED FACTOR 1, MITOCHONDRIAL"/>
    <property type="match status" value="1"/>
</dbReference>
<organism evidence="2 3">
    <name type="scientific">Kingdonia uniflora</name>
    <dbReference type="NCBI Taxonomy" id="39325"/>
    <lineage>
        <taxon>Eukaryota</taxon>
        <taxon>Viridiplantae</taxon>
        <taxon>Streptophyta</taxon>
        <taxon>Embryophyta</taxon>
        <taxon>Tracheophyta</taxon>
        <taxon>Spermatophyta</taxon>
        <taxon>Magnoliopsida</taxon>
        <taxon>Ranunculales</taxon>
        <taxon>Circaeasteraceae</taxon>
        <taxon>Kingdonia</taxon>
    </lineage>
</organism>